<organism evidence="2 3">
    <name type="scientific">Portunus trituberculatus</name>
    <name type="common">Swimming crab</name>
    <name type="synonym">Neptunus trituberculatus</name>
    <dbReference type="NCBI Taxonomy" id="210409"/>
    <lineage>
        <taxon>Eukaryota</taxon>
        <taxon>Metazoa</taxon>
        <taxon>Ecdysozoa</taxon>
        <taxon>Arthropoda</taxon>
        <taxon>Crustacea</taxon>
        <taxon>Multicrustacea</taxon>
        <taxon>Malacostraca</taxon>
        <taxon>Eumalacostraca</taxon>
        <taxon>Eucarida</taxon>
        <taxon>Decapoda</taxon>
        <taxon>Pleocyemata</taxon>
        <taxon>Brachyura</taxon>
        <taxon>Eubrachyura</taxon>
        <taxon>Portunoidea</taxon>
        <taxon>Portunidae</taxon>
        <taxon>Portuninae</taxon>
        <taxon>Portunus</taxon>
    </lineage>
</organism>
<feature type="region of interest" description="Disordered" evidence="1">
    <location>
        <begin position="1"/>
        <end position="20"/>
    </location>
</feature>
<feature type="region of interest" description="Disordered" evidence="1">
    <location>
        <begin position="38"/>
        <end position="66"/>
    </location>
</feature>
<gene>
    <name evidence="2" type="ORF">E2C01_077896</name>
</gene>
<evidence type="ECO:0000313" key="3">
    <source>
        <dbReference type="Proteomes" id="UP000324222"/>
    </source>
</evidence>
<reference evidence="2 3" key="1">
    <citation type="submission" date="2019-05" db="EMBL/GenBank/DDBJ databases">
        <title>Another draft genome of Portunus trituberculatus and its Hox gene families provides insights of decapod evolution.</title>
        <authorList>
            <person name="Jeong J.-H."/>
            <person name="Song I."/>
            <person name="Kim S."/>
            <person name="Choi T."/>
            <person name="Kim D."/>
            <person name="Ryu S."/>
            <person name="Kim W."/>
        </authorList>
    </citation>
    <scope>NUCLEOTIDE SEQUENCE [LARGE SCALE GENOMIC DNA]</scope>
    <source>
        <tissue evidence="2">Muscle</tissue>
    </source>
</reference>
<name>A0A5B7ISP1_PORTR</name>
<protein>
    <submittedName>
        <fullName evidence="2">Uncharacterized protein</fullName>
    </submittedName>
</protein>
<accession>A0A5B7ISP1</accession>
<evidence type="ECO:0000256" key="1">
    <source>
        <dbReference type="SAM" id="MobiDB-lite"/>
    </source>
</evidence>
<proteinExistence type="predicted"/>
<dbReference type="Proteomes" id="UP000324222">
    <property type="component" value="Unassembled WGS sequence"/>
</dbReference>
<dbReference type="EMBL" id="VSRR010061831">
    <property type="protein sequence ID" value="MPC83194.1"/>
    <property type="molecule type" value="Genomic_DNA"/>
</dbReference>
<keyword evidence="3" id="KW-1185">Reference proteome</keyword>
<sequence length="120" mass="13089">MTRTAPAPAPPCHYSPARHQTLTSKTLSGIKKFLPRNIPLPTPLRPSASALLHPAHSSSTKGVTANRDYRQESQGRGDGMLQDGAPRGPVYSYRWKDIPMHLAESRSNGVTLHLLAIQEA</sequence>
<evidence type="ECO:0000313" key="2">
    <source>
        <dbReference type="EMBL" id="MPC83194.1"/>
    </source>
</evidence>
<comment type="caution">
    <text evidence="2">The sequence shown here is derived from an EMBL/GenBank/DDBJ whole genome shotgun (WGS) entry which is preliminary data.</text>
</comment>
<dbReference type="AlphaFoldDB" id="A0A5B7ISP1"/>
<feature type="compositionally biased region" description="Low complexity" evidence="1">
    <location>
        <begin position="46"/>
        <end position="59"/>
    </location>
</feature>